<dbReference type="EMBL" id="KV012626">
    <property type="protein sequence ID" value="KZV24524.1"/>
    <property type="molecule type" value="Genomic_DNA"/>
</dbReference>
<dbReference type="Proteomes" id="UP000250235">
    <property type="component" value="Unassembled WGS sequence"/>
</dbReference>
<proteinExistence type="predicted"/>
<evidence type="ECO:0000313" key="2">
    <source>
        <dbReference type="Proteomes" id="UP000250235"/>
    </source>
</evidence>
<reference evidence="1 2" key="1">
    <citation type="journal article" date="2015" name="Proc. Natl. Acad. Sci. U.S.A.">
        <title>The resurrection genome of Boea hygrometrica: A blueprint for survival of dehydration.</title>
        <authorList>
            <person name="Xiao L."/>
            <person name="Yang G."/>
            <person name="Zhang L."/>
            <person name="Yang X."/>
            <person name="Zhao S."/>
            <person name="Ji Z."/>
            <person name="Zhou Q."/>
            <person name="Hu M."/>
            <person name="Wang Y."/>
            <person name="Chen M."/>
            <person name="Xu Y."/>
            <person name="Jin H."/>
            <person name="Xiao X."/>
            <person name="Hu G."/>
            <person name="Bao F."/>
            <person name="Hu Y."/>
            <person name="Wan P."/>
            <person name="Li L."/>
            <person name="Deng X."/>
            <person name="Kuang T."/>
            <person name="Xiang C."/>
            <person name="Zhu J.K."/>
            <person name="Oliver M.J."/>
            <person name="He Y."/>
        </authorList>
    </citation>
    <scope>NUCLEOTIDE SEQUENCE [LARGE SCALE GENOMIC DNA]</scope>
    <source>
        <strain evidence="2">cv. XS01</strain>
    </source>
</reference>
<name>A0A2Z7ARL0_9LAMI</name>
<accession>A0A2Z7ARL0</accession>
<sequence>MPHIMLRPMHAGGRPIGRCLEQDVALLVAQWRPRDERPVATLSREDVRRVAHWLRNIRAAASCGGWTLHIGGGGARPPGISGRLLRRLNFTSREHCDVLSMQIDSDLVIYRTTLVRIFQVVTICRVDKSEPPPPCLPRAAAAAFPRRTCSGHREEEFPSVLISSGLLVQADEGVSLPVVDLIDESTAAYREEPVFL</sequence>
<keyword evidence="2" id="KW-1185">Reference proteome</keyword>
<dbReference type="AlphaFoldDB" id="A0A2Z7ARL0"/>
<gene>
    <name evidence="1" type="ORF">F511_17932</name>
</gene>
<protein>
    <submittedName>
        <fullName evidence="1">Uncharacterized protein</fullName>
    </submittedName>
</protein>
<evidence type="ECO:0000313" key="1">
    <source>
        <dbReference type="EMBL" id="KZV24524.1"/>
    </source>
</evidence>
<organism evidence="1 2">
    <name type="scientific">Dorcoceras hygrometricum</name>
    <dbReference type="NCBI Taxonomy" id="472368"/>
    <lineage>
        <taxon>Eukaryota</taxon>
        <taxon>Viridiplantae</taxon>
        <taxon>Streptophyta</taxon>
        <taxon>Embryophyta</taxon>
        <taxon>Tracheophyta</taxon>
        <taxon>Spermatophyta</taxon>
        <taxon>Magnoliopsida</taxon>
        <taxon>eudicotyledons</taxon>
        <taxon>Gunneridae</taxon>
        <taxon>Pentapetalae</taxon>
        <taxon>asterids</taxon>
        <taxon>lamiids</taxon>
        <taxon>Lamiales</taxon>
        <taxon>Gesneriaceae</taxon>
        <taxon>Didymocarpoideae</taxon>
        <taxon>Trichosporeae</taxon>
        <taxon>Loxocarpinae</taxon>
        <taxon>Dorcoceras</taxon>
    </lineage>
</organism>